<accession>A0AAD5JAP3</accession>
<proteinExistence type="predicted"/>
<organism evidence="1 2">
    <name type="scientific">Acer negundo</name>
    <name type="common">Box elder</name>
    <dbReference type="NCBI Taxonomy" id="4023"/>
    <lineage>
        <taxon>Eukaryota</taxon>
        <taxon>Viridiplantae</taxon>
        <taxon>Streptophyta</taxon>
        <taxon>Embryophyta</taxon>
        <taxon>Tracheophyta</taxon>
        <taxon>Spermatophyta</taxon>
        <taxon>Magnoliopsida</taxon>
        <taxon>eudicotyledons</taxon>
        <taxon>Gunneridae</taxon>
        <taxon>Pentapetalae</taxon>
        <taxon>rosids</taxon>
        <taxon>malvids</taxon>
        <taxon>Sapindales</taxon>
        <taxon>Sapindaceae</taxon>
        <taxon>Hippocastanoideae</taxon>
        <taxon>Acereae</taxon>
        <taxon>Acer</taxon>
    </lineage>
</organism>
<sequence length="82" mass="8916">MGLAIVGRASPALPILHLWWQHLPNTPPNIRSYPFNLGLKGLQRNSLLFVARAAAPSTDCSDCALVQLFSSCRASITTRSLL</sequence>
<comment type="caution">
    <text evidence="1">The sequence shown here is derived from an EMBL/GenBank/DDBJ whole genome shotgun (WGS) entry which is preliminary data.</text>
</comment>
<name>A0AAD5JAP3_ACENE</name>
<dbReference type="AlphaFoldDB" id="A0AAD5JAP3"/>
<dbReference type="Proteomes" id="UP001064489">
    <property type="component" value="Chromosome 6"/>
</dbReference>
<gene>
    <name evidence="1" type="ORF">LWI28_017672</name>
</gene>
<dbReference type="EMBL" id="JAJSOW010000004">
    <property type="protein sequence ID" value="KAI9192052.1"/>
    <property type="molecule type" value="Genomic_DNA"/>
</dbReference>
<protein>
    <submittedName>
        <fullName evidence="1">Uncharacterized protein</fullName>
    </submittedName>
</protein>
<evidence type="ECO:0000313" key="2">
    <source>
        <dbReference type="Proteomes" id="UP001064489"/>
    </source>
</evidence>
<reference evidence="1" key="2">
    <citation type="submission" date="2023-02" db="EMBL/GenBank/DDBJ databases">
        <authorList>
            <person name="Swenson N.G."/>
            <person name="Wegrzyn J.L."/>
            <person name="Mcevoy S.L."/>
        </authorList>
    </citation>
    <scope>NUCLEOTIDE SEQUENCE</scope>
    <source>
        <strain evidence="1">91603</strain>
        <tissue evidence="1">Leaf</tissue>
    </source>
</reference>
<keyword evidence="2" id="KW-1185">Reference proteome</keyword>
<evidence type="ECO:0000313" key="1">
    <source>
        <dbReference type="EMBL" id="KAI9192052.1"/>
    </source>
</evidence>
<reference evidence="1" key="1">
    <citation type="journal article" date="2022" name="Plant J.">
        <title>Strategies of tolerance reflected in two North American maple genomes.</title>
        <authorList>
            <person name="McEvoy S.L."/>
            <person name="Sezen U.U."/>
            <person name="Trouern-Trend A."/>
            <person name="McMahon S.M."/>
            <person name="Schaberg P.G."/>
            <person name="Yang J."/>
            <person name="Wegrzyn J.L."/>
            <person name="Swenson N.G."/>
        </authorList>
    </citation>
    <scope>NUCLEOTIDE SEQUENCE</scope>
    <source>
        <strain evidence="1">91603</strain>
    </source>
</reference>